<comment type="subcellular location">
    <subcellularLocation>
        <location evidence="1">Chromosome</location>
        <location evidence="1">Centromere</location>
    </subcellularLocation>
</comment>
<dbReference type="Proteomes" id="UP000694392">
    <property type="component" value="Unplaced"/>
</dbReference>
<evidence type="ECO:0000256" key="5">
    <source>
        <dbReference type="ARBA" id="ARBA00022829"/>
    </source>
</evidence>
<keyword evidence="5" id="KW-0159">Chromosome partition</keyword>
<dbReference type="AlphaFoldDB" id="A0A8D0GIC2"/>
<dbReference type="OMA" id="WELEAFM"/>
<dbReference type="Ensembl" id="ENSSPUT00000006739.1">
    <property type="protein sequence ID" value="ENSSPUP00000006329.1"/>
    <property type="gene ID" value="ENSSPUG00000004889.1"/>
</dbReference>
<evidence type="ECO:0000256" key="4">
    <source>
        <dbReference type="ARBA" id="ARBA00022618"/>
    </source>
</evidence>
<evidence type="ECO:0000256" key="6">
    <source>
        <dbReference type="ARBA" id="ARBA00023054"/>
    </source>
</evidence>
<keyword evidence="8" id="KW-0137">Centromere</keyword>
<evidence type="ECO:0000256" key="3">
    <source>
        <dbReference type="ARBA" id="ARBA00022454"/>
    </source>
</evidence>
<evidence type="ECO:0000256" key="2">
    <source>
        <dbReference type="ARBA" id="ARBA00010845"/>
    </source>
</evidence>
<name>A0A8D0GIC2_SPHPU</name>
<reference evidence="9" key="2">
    <citation type="submission" date="2025-09" db="UniProtKB">
        <authorList>
            <consortium name="Ensembl"/>
        </authorList>
    </citation>
    <scope>IDENTIFICATION</scope>
</reference>
<sequence length="145" mass="16400">MASPETLETPFFFVNGVRERMKEKKNGALKTAKRNASRASKIITKIINNSSLVKVSLKRNNKALALALSAEKANTQKLVMEKMLLQKEVEECHFQNAVLREKLYFLHKTLWELEAFMNGSLQTAVEMSRPSEVNFLVCGILKATV</sequence>
<dbReference type="GO" id="GO:0051177">
    <property type="term" value="P:meiotic sister chromatid cohesion"/>
    <property type="evidence" value="ECO:0007669"/>
    <property type="project" value="TreeGrafter"/>
</dbReference>
<accession>A0A8D0GIC2</accession>
<dbReference type="GO" id="GO:0051301">
    <property type="term" value="P:cell division"/>
    <property type="evidence" value="ECO:0007669"/>
    <property type="project" value="UniProtKB-KW"/>
</dbReference>
<evidence type="ECO:0000313" key="10">
    <source>
        <dbReference type="Proteomes" id="UP000694392"/>
    </source>
</evidence>
<organism evidence="9 10">
    <name type="scientific">Sphenodon punctatus</name>
    <name type="common">Tuatara</name>
    <name type="synonym">Hatteria punctata</name>
    <dbReference type="NCBI Taxonomy" id="8508"/>
    <lineage>
        <taxon>Eukaryota</taxon>
        <taxon>Metazoa</taxon>
        <taxon>Chordata</taxon>
        <taxon>Craniata</taxon>
        <taxon>Vertebrata</taxon>
        <taxon>Euteleostomi</taxon>
        <taxon>Lepidosauria</taxon>
        <taxon>Sphenodontia</taxon>
        <taxon>Sphenodontidae</taxon>
        <taxon>Sphenodon</taxon>
    </lineage>
</organism>
<evidence type="ECO:0000256" key="8">
    <source>
        <dbReference type="ARBA" id="ARBA00023328"/>
    </source>
</evidence>
<proteinExistence type="inferred from homology"/>
<reference evidence="9" key="1">
    <citation type="submission" date="2025-08" db="UniProtKB">
        <authorList>
            <consortium name="Ensembl"/>
        </authorList>
    </citation>
    <scope>IDENTIFICATION</scope>
</reference>
<keyword evidence="3" id="KW-0158">Chromosome</keyword>
<dbReference type="GeneTree" id="ENSGT00940000154107"/>
<protein>
    <submittedName>
        <fullName evidence="9">Uncharacterized protein</fullName>
    </submittedName>
</protein>
<keyword evidence="4" id="KW-0132">Cell division</keyword>
<keyword evidence="6" id="KW-0175">Coiled coil</keyword>
<keyword evidence="10" id="KW-1185">Reference proteome</keyword>
<evidence type="ECO:0000313" key="9">
    <source>
        <dbReference type="Ensembl" id="ENSSPUP00000006329.1"/>
    </source>
</evidence>
<dbReference type="PANTHER" id="PTHR21577:SF3">
    <property type="entry name" value="SHUGOSHIN 1-RELATED"/>
    <property type="match status" value="1"/>
</dbReference>
<dbReference type="GO" id="GO:0007059">
    <property type="term" value="P:chromosome segregation"/>
    <property type="evidence" value="ECO:0007669"/>
    <property type="project" value="UniProtKB-KW"/>
</dbReference>
<evidence type="ECO:0000256" key="7">
    <source>
        <dbReference type="ARBA" id="ARBA00023306"/>
    </source>
</evidence>
<dbReference type="PANTHER" id="PTHR21577">
    <property type="entry name" value="SHUGOSHIN"/>
    <property type="match status" value="1"/>
</dbReference>
<comment type="similarity">
    <text evidence="2">Belongs to the shugoshin family.</text>
</comment>
<dbReference type="GO" id="GO:0000776">
    <property type="term" value="C:kinetochore"/>
    <property type="evidence" value="ECO:0007669"/>
    <property type="project" value="TreeGrafter"/>
</dbReference>
<evidence type="ECO:0000256" key="1">
    <source>
        <dbReference type="ARBA" id="ARBA00004584"/>
    </source>
</evidence>
<dbReference type="InterPro" id="IPR038889">
    <property type="entry name" value="Shugoshin1/2"/>
</dbReference>
<keyword evidence="7" id="KW-0131">Cell cycle</keyword>